<dbReference type="PANTHER" id="PTHR46014:SF1">
    <property type="entry name" value="TETRATRICOPEPTIDE REPEAT PROTEIN 1"/>
    <property type="match status" value="1"/>
</dbReference>
<dbReference type="PROSITE" id="PS50005">
    <property type="entry name" value="TPR"/>
    <property type="match status" value="2"/>
</dbReference>
<evidence type="ECO:0000313" key="3">
    <source>
        <dbReference type="Proteomes" id="UP000694920"/>
    </source>
</evidence>
<feature type="compositionally biased region" description="Basic and acidic residues" evidence="2">
    <location>
        <begin position="31"/>
        <end position="41"/>
    </location>
</feature>
<feature type="repeat" description="TPR" evidence="1">
    <location>
        <begin position="175"/>
        <end position="208"/>
    </location>
</feature>
<sequence length="275" mass="31153">MEKKSEIKTPTNEEVIDELTKDLKDSCIRDSSKGLSEENENKCAVSDDPWDNIGKELGDEAQDDSKACLTELPEDFVDEEALKDREVNLNEDDAKKMRIDAEALKNEGNTKFKNGEYKEAVIIYTRGIQTCPLTFDKDRAILYANRAAAKSKYMVDKDSAIADCTKAIELNPNYVKAYSRRARLYEESDKLDEALADYNKVLTFDPTDSDANYAIRRLPPLIQEKNEKLKTEMLGKLKELGNMVLRPFGLSTENFELQKDPNSGGYSVKFNQNSS</sequence>
<dbReference type="RefSeq" id="XP_015594924.1">
    <property type="nucleotide sequence ID" value="XM_015739438.2"/>
</dbReference>
<accession>A0AAJ7FJH7</accession>
<protein>
    <submittedName>
        <fullName evidence="4">Tetratricopeptide repeat protein 1</fullName>
    </submittedName>
</protein>
<evidence type="ECO:0000256" key="2">
    <source>
        <dbReference type="SAM" id="MobiDB-lite"/>
    </source>
</evidence>
<dbReference type="InterPro" id="IPR052769">
    <property type="entry name" value="TPR_domain_protein"/>
</dbReference>
<dbReference type="InterPro" id="IPR011990">
    <property type="entry name" value="TPR-like_helical_dom_sf"/>
</dbReference>
<dbReference type="Pfam" id="PF00515">
    <property type="entry name" value="TPR_1"/>
    <property type="match status" value="1"/>
</dbReference>
<keyword evidence="3" id="KW-1185">Reference proteome</keyword>
<feature type="repeat" description="TPR" evidence="1">
    <location>
        <begin position="101"/>
        <end position="134"/>
    </location>
</feature>
<keyword evidence="1" id="KW-0802">TPR repeat</keyword>
<feature type="region of interest" description="Disordered" evidence="2">
    <location>
        <begin position="31"/>
        <end position="57"/>
    </location>
</feature>
<evidence type="ECO:0000313" key="4">
    <source>
        <dbReference type="RefSeq" id="XP_015594924.1"/>
    </source>
</evidence>
<dbReference type="InterPro" id="IPR019734">
    <property type="entry name" value="TPR_rpt"/>
</dbReference>
<dbReference type="GeneID" id="107267557"/>
<dbReference type="Proteomes" id="UP000694920">
    <property type="component" value="Unplaced"/>
</dbReference>
<dbReference type="KEGG" id="ccin:107267557"/>
<dbReference type="PANTHER" id="PTHR46014">
    <property type="entry name" value="TETRATRICOPEPTIDE REPEAT PROTEIN 1"/>
    <property type="match status" value="1"/>
</dbReference>
<dbReference type="CTD" id="7265"/>
<gene>
    <name evidence="4" type="primary">LOC107267557</name>
</gene>
<proteinExistence type="predicted"/>
<organism evidence="3 4">
    <name type="scientific">Cephus cinctus</name>
    <name type="common">Wheat stem sawfly</name>
    <dbReference type="NCBI Taxonomy" id="211228"/>
    <lineage>
        <taxon>Eukaryota</taxon>
        <taxon>Metazoa</taxon>
        <taxon>Ecdysozoa</taxon>
        <taxon>Arthropoda</taxon>
        <taxon>Hexapoda</taxon>
        <taxon>Insecta</taxon>
        <taxon>Pterygota</taxon>
        <taxon>Neoptera</taxon>
        <taxon>Endopterygota</taxon>
        <taxon>Hymenoptera</taxon>
        <taxon>Cephoidea</taxon>
        <taxon>Cephidae</taxon>
        <taxon>Cephus</taxon>
    </lineage>
</organism>
<reference evidence="4" key="1">
    <citation type="submission" date="2025-08" db="UniProtKB">
        <authorList>
            <consortium name="RefSeq"/>
        </authorList>
    </citation>
    <scope>IDENTIFICATION</scope>
</reference>
<name>A0AAJ7FJH7_CEPCN</name>
<dbReference type="Gene3D" id="1.25.40.10">
    <property type="entry name" value="Tetratricopeptide repeat domain"/>
    <property type="match status" value="1"/>
</dbReference>
<dbReference type="SUPFAM" id="SSF48452">
    <property type="entry name" value="TPR-like"/>
    <property type="match status" value="1"/>
</dbReference>
<dbReference type="AlphaFoldDB" id="A0AAJ7FJH7"/>
<evidence type="ECO:0000256" key="1">
    <source>
        <dbReference type="PROSITE-ProRule" id="PRU00339"/>
    </source>
</evidence>
<dbReference type="SMART" id="SM00028">
    <property type="entry name" value="TPR"/>
    <property type="match status" value="3"/>
</dbReference>